<dbReference type="Gene3D" id="3.30.70.2510">
    <property type="match status" value="1"/>
</dbReference>
<dbReference type="Proteomes" id="UP000615446">
    <property type="component" value="Unassembled WGS sequence"/>
</dbReference>
<dbReference type="Gene3D" id="1.10.10.2050">
    <property type="match status" value="1"/>
</dbReference>
<reference evidence="10 12" key="1">
    <citation type="submission" date="2017-11" db="EMBL/GenBank/DDBJ databases">
        <title>The genome of Rhizophagus clarus HR1 reveals common genetic basis of auxotrophy among arbuscular mycorrhizal fungi.</title>
        <authorList>
            <person name="Kobayashi Y."/>
        </authorList>
    </citation>
    <scope>NUCLEOTIDE SEQUENCE [LARGE SCALE GENOMIC DNA]</scope>
    <source>
        <strain evidence="10 12">HR1</strain>
    </source>
</reference>
<dbReference type="GO" id="GO:0003723">
    <property type="term" value="F:RNA binding"/>
    <property type="evidence" value="ECO:0007669"/>
    <property type="project" value="InterPro"/>
</dbReference>
<dbReference type="InterPro" id="IPR048742">
    <property type="entry name" value="Pus10_N_euk"/>
</dbReference>
<sequence length="565" mass="66123">MMKKRFWENDHELIPPIRIYKETDRWKRIRCDGDDDDDEINEDIEALYSNVMQHVMKNYVNLTHQTIVDTMLDIKCCARCIFRFLGVRDYKYYAKSEEVLLKVLNRIRISSSTLQEETQHPSTNILLFKTPDKPICLTCFDLLYQADTMDCLWPIIENFNSHNFQVNTFSLSISLPSGVIINNHSVKVYIRQKYRERNLSVDLSNVVDLKDPFKHLLGWSIEKELDLKYNYQSPFNISIEYYHENTQQNHLILTDIPSAEFKLKKIRMKGKAVWTGDSRHNIIAALEKVPDSDFISIGNCPPLEVKERWKNYPPKLEHSAVYVGGRYTKLSREISQSPWIINDVRLAKTSVSECIGDILREKFRCDDYNFAGAGREDVNVRMLGNGRPFYFEIINPRKPFLSQQELDDAQKEINEIQKDLIQINHLTMVSERDLAIIKEGEETKRKTYSALIWISKIVTPEIIDKINEYQNKELTIKQQTPIRVLQRRAQMVRPKIIYSMKAETLENHFLTLQLQTEAGTYIKEFIHGDLGRTKPNLGDLLDCYADIMALDVLEVDLEWPPNNNN</sequence>
<dbReference type="InterPro" id="IPR020103">
    <property type="entry name" value="PsdUridine_synth_cat_dom_sf"/>
</dbReference>
<evidence type="ECO:0000256" key="7">
    <source>
        <dbReference type="ARBA" id="ARBA00083669"/>
    </source>
</evidence>
<organism evidence="10 12">
    <name type="scientific">Rhizophagus clarus</name>
    <dbReference type="NCBI Taxonomy" id="94130"/>
    <lineage>
        <taxon>Eukaryota</taxon>
        <taxon>Fungi</taxon>
        <taxon>Fungi incertae sedis</taxon>
        <taxon>Mucoromycota</taxon>
        <taxon>Glomeromycotina</taxon>
        <taxon>Glomeromycetes</taxon>
        <taxon>Glomerales</taxon>
        <taxon>Glomeraceae</taxon>
        <taxon>Rhizophagus</taxon>
    </lineage>
</organism>
<reference evidence="11" key="2">
    <citation type="submission" date="2019-10" db="EMBL/GenBank/DDBJ databases">
        <title>Conservation and host-specific expression of non-tandemly repeated heterogenous ribosome RNA gene in arbuscular mycorrhizal fungi.</title>
        <authorList>
            <person name="Maeda T."/>
            <person name="Kobayashi Y."/>
            <person name="Nakagawa T."/>
            <person name="Ezawa T."/>
            <person name="Yamaguchi K."/>
            <person name="Bino T."/>
            <person name="Nishimoto Y."/>
            <person name="Shigenobu S."/>
            <person name="Kawaguchi M."/>
        </authorList>
    </citation>
    <scope>NUCLEOTIDE SEQUENCE</scope>
    <source>
        <strain evidence="11">HR1</strain>
    </source>
</reference>
<evidence type="ECO:0000313" key="11">
    <source>
        <dbReference type="EMBL" id="GET00035.1"/>
    </source>
</evidence>
<evidence type="ECO:0000256" key="4">
    <source>
        <dbReference type="ARBA" id="ARBA00023235"/>
    </source>
</evidence>
<evidence type="ECO:0000256" key="2">
    <source>
        <dbReference type="ARBA" id="ARBA00012787"/>
    </source>
</evidence>
<name>A0A2Z6RLZ5_9GLOM</name>
<dbReference type="FunFam" id="3.30.70.3190:FF:000001">
    <property type="entry name" value="tRNA pseudouridine synthase Pus10"/>
    <property type="match status" value="1"/>
</dbReference>
<evidence type="ECO:0000256" key="1">
    <source>
        <dbReference type="ARBA" id="ARBA00009652"/>
    </source>
</evidence>
<evidence type="ECO:0000313" key="10">
    <source>
        <dbReference type="EMBL" id="GBB98159.1"/>
    </source>
</evidence>
<dbReference type="Pfam" id="PF21237">
    <property type="entry name" value="Pus10_N_euk"/>
    <property type="match status" value="1"/>
</dbReference>
<evidence type="ECO:0000259" key="9">
    <source>
        <dbReference type="Pfam" id="PF21238"/>
    </source>
</evidence>
<protein>
    <recommendedName>
        <fullName evidence="2">tRNA pseudouridine(55) synthase</fullName>
        <ecNumber evidence="2">5.4.99.25</ecNumber>
    </recommendedName>
    <alternativeName>
        <fullName evidence="7">tRNA pseudouridine 55 synthase</fullName>
    </alternativeName>
    <alternativeName>
        <fullName evidence="5">tRNA pseudouridylate synthase</fullName>
    </alternativeName>
    <alternativeName>
        <fullName evidence="6">tRNA-uridine isomerase</fullName>
    </alternativeName>
</protein>
<feature type="domain" description="Pus10-like C-terminal" evidence="9">
    <location>
        <begin position="322"/>
        <end position="556"/>
    </location>
</feature>
<evidence type="ECO:0000256" key="3">
    <source>
        <dbReference type="ARBA" id="ARBA00022694"/>
    </source>
</evidence>
<dbReference type="FunFam" id="3.30.70.2510:FF:000001">
    <property type="entry name" value="tRNA pseudouridine synthase Pus10"/>
    <property type="match status" value="1"/>
</dbReference>
<dbReference type="GO" id="GO:0031119">
    <property type="term" value="P:tRNA pseudouridine synthesis"/>
    <property type="evidence" value="ECO:0007669"/>
    <property type="project" value="TreeGrafter"/>
</dbReference>
<dbReference type="NCBIfam" id="TIGR01213">
    <property type="entry name" value="pseudo_Pus10arc"/>
    <property type="match status" value="1"/>
</dbReference>
<keyword evidence="4" id="KW-0413">Isomerase</keyword>
<comment type="similarity">
    <text evidence="1">Belongs to the pseudouridine synthase Pus10 family.</text>
</comment>
<dbReference type="PANTHER" id="PTHR21568:SF0">
    <property type="entry name" value="TRNA PSEUDOURIDINE SYNTHASE PUS10"/>
    <property type="match status" value="1"/>
</dbReference>
<dbReference type="InterPro" id="IPR039894">
    <property type="entry name" value="Pus10-like"/>
</dbReference>
<dbReference type="Proteomes" id="UP000247702">
    <property type="component" value="Unassembled WGS sequence"/>
</dbReference>
<dbReference type="EMBL" id="BEXD01002391">
    <property type="protein sequence ID" value="GBB98159.1"/>
    <property type="molecule type" value="Genomic_DNA"/>
</dbReference>
<comment type="caution">
    <text evidence="10">The sequence shown here is derived from an EMBL/GenBank/DDBJ whole genome shotgun (WGS) entry which is preliminary data.</text>
</comment>
<dbReference type="AlphaFoldDB" id="A0A2Z6RLZ5"/>
<evidence type="ECO:0000313" key="12">
    <source>
        <dbReference type="Proteomes" id="UP000247702"/>
    </source>
</evidence>
<dbReference type="GO" id="GO:0160148">
    <property type="term" value="F:tRNA pseudouridine(55) synthase activity"/>
    <property type="evidence" value="ECO:0007669"/>
    <property type="project" value="UniProtKB-EC"/>
</dbReference>
<proteinExistence type="inferred from homology"/>
<evidence type="ECO:0000256" key="6">
    <source>
        <dbReference type="ARBA" id="ARBA00079393"/>
    </source>
</evidence>
<feature type="domain" description="Pus10 N-terminal eukaryotes" evidence="8">
    <location>
        <begin position="136"/>
        <end position="304"/>
    </location>
</feature>
<dbReference type="EC" id="5.4.99.25" evidence="2"/>
<dbReference type="InterPro" id="IPR048741">
    <property type="entry name" value="Pus10-like_C"/>
</dbReference>
<dbReference type="PANTHER" id="PTHR21568">
    <property type="entry name" value="TRNA PSEUDOURIDINE SYNTHASE PUS10"/>
    <property type="match status" value="1"/>
</dbReference>
<keyword evidence="3" id="KW-0819">tRNA processing</keyword>
<dbReference type="SUPFAM" id="SSF55120">
    <property type="entry name" value="Pseudouridine synthase"/>
    <property type="match status" value="1"/>
</dbReference>
<dbReference type="Gene3D" id="3.30.70.3190">
    <property type="match status" value="1"/>
</dbReference>
<accession>A0A2Z6RLZ5</accession>
<dbReference type="Pfam" id="PF21238">
    <property type="entry name" value="Pus10_C"/>
    <property type="match status" value="1"/>
</dbReference>
<dbReference type="OrthoDB" id="271937at2759"/>
<dbReference type="EMBL" id="BLAL01000285">
    <property type="protein sequence ID" value="GET00035.1"/>
    <property type="molecule type" value="Genomic_DNA"/>
</dbReference>
<gene>
    <name evidence="11" type="ORF">RCL2_002651000</name>
    <name evidence="10" type="ORF">RclHR1_03150022</name>
</gene>
<dbReference type="STRING" id="94130.A0A2Z6RLZ5"/>
<keyword evidence="12" id="KW-1185">Reference proteome</keyword>
<evidence type="ECO:0000256" key="5">
    <source>
        <dbReference type="ARBA" id="ARBA00075270"/>
    </source>
</evidence>
<evidence type="ECO:0000259" key="8">
    <source>
        <dbReference type="Pfam" id="PF21237"/>
    </source>
</evidence>